<name>G7E104_MIXOS</name>
<dbReference type="AlphaFoldDB" id="G7E104"/>
<organism evidence="2 3">
    <name type="scientific">Mixia osmundae (strain CBS 9802 / IAM 14324 / JCM 22182 / KY 12970)</name>
    <dbReference type="NCBI Taxonomy" id="764103"/>
    <lineage>
        <taxon>Eukaryota</taxon>
        <taxon>Fungi</taxon>
        <taxon>Dikarya</taxon>
        <taxon>Basidiomycota</taxon>
        <taxon>Pucciniomycotina</taxon>
        <taxon>Mixiomycetes</taxon>
        <taxon>Mixiales</taxon>
        <taxon>Mixiaceae</taxon>
        <taxon>Mixia</taxon>
    </lineage>
</organism>
<reference evidence="2 3" key="2">
    <citation type="journal article" date="2012" name="Open Biol.">
        <title>Characteristics of nucleosomes and linker DNA regions on the genome of the basidiomycete Mixia osmundae revealed by mono- and dinucleosome mapping.</title>
        <authorList>
            <person name="Nishida H."/>
            <person name="Kondo S."/>
            <person name="Matsumoto T."/>
            <person name="Suzuki Y."/>
            <person name="Yoshikawa H."/>
            <person name="Taylor T.D."/>
            <person name="Sugiyama J."/>
        </authorList>
    </citation>
    <scope>NUCLEOTIDE SEQUENCE [LARGE SCALE GENOMIC DNA]</scope>
    <source>
        <strain evidence="3">CBS 9802 / IAM 14324 / JCM 22182 / KY 12970</strain>
    </source>
</reference>
<proteinExistence type="predicted"/>
<feature type="signal peptide" evidence="1">
    <location>
        <begin position="1"/>
        <end position="20"/>
    </location>
</feature>
<dbReference type="InParanoid" id="G7E104"/>
<evidence type="ECO:0000313" key="2">
    <source>
        <dbReference type="EMBL" id="GAA96514.1"/>
    </source>
</evidence>
<sequence>MLCSALLSVLLFCVLSAVSAVSLKWPKPSDQPLTAIFELKMSMLAMCDIGDISIDDVEATFMIRGIDSGTQVDAINLLRLERTKDDNLVSVEVTIKTSAIKRPSWESDDRKCCLPWIHIYLDVLLDAGLARLNGIGASRGCHPFHAIEPAGICKKYSPTFASLERNHECSSAASANNLESPTRRDCIHLGDEVRIIQETRQRFTFVL</sequence>
<evidence type="ECO:0000313" key="3">
    <source>
        <dbReference type="Proteomes" id="UP000009131"/>
    </source>
</evidence>
<keyword evidence="3" id="KW-1185">Reference proteome</keyword>
<evidence type="ECO:0000256" key="1">
    <source>
        <dbReference type="SAM" id="SignalP"/>
    </source>
</evidence>
<keyword evidence="1" id="KW-0732">Signal</keyword>
<gene>
    <name evidence="2" type="primary">Mo03182</name>
    <name evidence="2" type="ORF">E5Q_03182</name>
</gene>
<dbReference type="Proteomes" id="UP000009131">
    <property type="component" value="Unassembled WGS sequence"/>
</dbReference>
<dbReference type="EMBL" id="BABT02000102">
    <property type="protein sequence ID" value="GAA96514.1"/>
    <property type="molecule type" value="Genomic_DNA"/>
</dbReference>
<feature type="chain" id="PRO_5003492579" evidence="1">
    <location>
        <begin position="21"/>
        <end position="207"/>
    </location>
</feature>
<dbReference type="HOGENOM" id="CLU_1326677_0_0_1"/>
<comment type="caution">
    <text evidence="2">The sequence shown here is derived from an EMBL/GenBank/DDBJ whole genome shotgun (WGS) entry which is preliminary data.</text>
</comment>
<reference evidence="2 3" key="1">
    <citation type="journal article" date="2011" name="J. Gen. Appl. Microbiol.">
        <title>Draft genome sequencing of the enigmatic basidiomycete Mixia osmundae.</title>
        <authorList>
            <person name="Nishida H."/>
            <person name="Nagatsuka Y."/>
            <person name="Sugiyama J."/>
        </authorList>
    </citation>
    <scope>NUCLEOTIDE SEQUENCE [LARGE SCALE GENOMIC DNA]</scope>
    <source>
        <strain evidence="3">CBS 9802 / IAM 14324 / JCM 22182 / KY 12970</strain>
    </source>
</reference>
<accession>G7E104</accession>
<protein>
    <submittedName>
        <fullName evidence="2">Uncharacterized protein</fullName>
    </submittedName>
</protein>